<proteinExistence type="predicted"/>
<dbReference type="Proteomes" id="UP000322899">
    <property type="component" value="Unassembled WGS sequence"/>
</dbReference>
<feature type="compositionally biased region" description="Basic residues" evidence="2">
    <location>
        <begin position="1040"/>
        <end position="1050"/>
    </location>
</feature>
<feature type="compositionally biased region" description="Low complexity" evidence="2">
    <location>
        <begin position="916"/>
        <end position="925"/>
    </location>
</feature>
<feature type="region of interest" description="Disordered" evidence="2">
    <location>
        <begin position="191"/>
        <end position="219"/>
    </location>
</feature>
<evidence type="ECO:0000256" key="2">
    <source>
        <dbReference type="SAM" id="MobiDB-lite"/>
    </source>
</evidence>
<reference evidence="3 4" key="1">
    <citation type="submission" date="2019-07" db="EMBL/GenBank/DDBJ databases">
        <title>Genomes of Cafeteria roenbergensis.</title>
        <authorList>
            <person name="Fischer M.G."/>
            <person name="Hackl T."/>
            <person name="Roman M."/>
        </authorList>
    </citation>
    <scope>NUCLEOTIDE SEQUENCE [LARGE SCALE GENOMIC DNA]</scope>
    <source>
        <strain evidence="3 4">E4-10P</strain>
    </source>
</reference>
<gene>
    <name evidence="3" type="ORF">FNF27_03695</name>
</gene>
<feature type="compositionally biased region" description="Polar residues" evidence="2">
    <location>
        <begin position="594"/>
        <end position="603"/>
    </location>
</feature>
<feature type="compositionally biased region" description="Acidic residues" evidence="2">
    <location>
        <begin position="1317"/>
        <end position="1330"/>
    </location>
</feature>
<feature type="compositionally biased region" description="Polar residues" evidence="2">
    <location>
        <begin position="1030"/>
        <end position="1039"/>
    </location>
</feature>
<feature type="compositionally biased region" description="Gly residues" evidence="2">
    <location>
        <begin position="1129"/>
        <end position="1150"/>
    </location>
</feature>
<feature type="compositionally biased region" description="Low complexity" evidence="2">
    <location>
        <begin position="1379"/>
        <end position="1403"/>
    </location>
</feature>
<feature type="region of interest" description="Disordered" evidence="2">
    <location>
        <begin position="593"/>
        <end position="615"/>
    </location>
</feature>
<feature type="compositionally biased region" description="Low complexity" evidence="2">
    <location>
        <begin position="1243"/>
        <end position="1252"/>
    </location>
</feature>
<feature type="compositionally biased region" description="Basic and acidic residues" evidence="2">
    <location>
        <begin position="1331"/>
        <end position="1352"/>
    </location>
</feature>
<evidence type="ECO:0000313" key="3">
    <source>
        <dbReference type="EMBL" id="KAA0174798.1"/>
    </source>
</evidence>
<feature type="region of interest" description="Disordered" evidence="2">
    <location>
        <begin position="728"/>
        <end position="753"/>
    </location>
</feature>
<keyword evidence="1" id="KW-0175">Coiled coil</keyword>
<feature type="compositionally biased region" description="Acidic residues" evidence="2">
    <location>
        <begin position="1213"/>
        <end position="1223"/>
    </location>
</feature>
<accession>A0A5A8EBZ1</accession>
<feature type="compositionally biased region" description="Gly residues" evidence="2">
    <location>
        <begin position="891"/>
        <end position="900"/>
    </location>
</feature>
<feature type="region of interest" description="Disordered" evidence="2">
    <location>
        <begin position="787"/>
        <end position="814"/>
    </location>
</feature>
<feature type="coiled-coil region" evidence="1">
    <location>
        <begin position="30"/>
        <end position="115"/>
    </location>
</feature>
<evidence type="ECO:0000313" key="4">
    <source>
        <dbReference type="Proteomes" id="UP000322899"/>
    </source>
</evidence>
<feature type="region of interest" description="Disordered" evidence="2">
    <location>
        <begin position="1202"/>
        <end position="1257"/>
    </location>
</feature>
<evidence type="ECO:0000256" key="1">
    <source>
        <dbReference type="SAM" id="Coils"/>
    </source>
</evidence>
<feature type="compositionally biased region" description="Low complexity" evidence="2">
    <location>
        <begin position="787"/>
        <end position="812"/>
    </location>
</feature>
<feature type="compositionally biased region" description="Gly residues" evidence="2">
    <location>
        <begin position="1355"/>
        <end position="1371"/>
    </location>
</feature>
<protein>
    <submittedName>
        <fullName evidence="3">Uncharacterized protein</fullName>
    </submittedName>
</protein>
<name>A0A5A8EBZ1_CAFRO</name>
<feature type="compositionally biased region" description="Polar residues" evidence="2">
    <location>
        <begin position="1071"/>
        <end position="1084"/>
    </location>
</feature>
<feature type="region of interest" description="Disordered" evidence="2">
    <location>
        <begin position="1295"/>
        <end position="1403"/>
    </location>
</feature>
<feature type="compositionally biased region" description="Polar residues" evidence="2">
    <location>
        <begin position="1097"/>
        <end position="1111"/>
    </location>
</feature>
<dbReference type="EMBL" id="VLTO01000019">
    <property type="protein sequence ID" value="KAA0174798.1"/>
    <property type="molecule type" value="Genomic_DNA"/>
</dbReference>
<sequence>MATPASGALAALEEEADSQLLMLVDEARQGLELEAEADKMRQQIEEQLRALRQAHRDALGNGPGGELKSPARQEPPIVQLRRLLVKQDEAMEAQRKRAERLKKRLEQRLKETSAVLAGVDDARRRLNEQRQHRVDMDVVYDRLSKDAVRAVRACAETRARLAEATEERDALQEQAAELRAVVEAVNADMKRLEDSPPSNPVVDSLARAGSTGGGARTADGEAASLQALLVGKPRLTIREEMGLDEDALAAGADESREAAATLRAAGAGSSQTAAAILAAAAGNIPRDALLLSARNGMGPGGHRALDSRGSEGALVTFRSGAAAVAAAAGGAGGASRGLTGSRSPMAAGRLAARALEHHGATVARTAPLTAQGAYGDVLDLDRFRAEQEAKLAAEAEAEAEYEITLDAAELGRRVRGRGSDLRAAQRAAMGAASVAEARQAVGIGSVSVGLAHLYLHRGRGGAGAGQAGDVGLGSGRRALLGHSLRPALGRIDAEVSRSIAEAEAGRGLALTSAAAAEAVASAEAAEAAAFVDSQPEGREQDAHTKSALAERLLWDGIRTRLKGEASSAKFEAFRQQMLEADRLRRERANALRNTAQLGQQSRAPSRGSRKPTWREVGRALETPTGVADLVRDRQDHAKARATRERETTEGRREAVRFELEDIARERAAMEEAAGALLKLCILSQDSPEELVEGERRREKEVEGLAEQVTAATEAVAEAEEAWREAQQALEKQRETRLASLTEGGAERKRRQLEQLATRRKAELGRVNREEAAARRVIGRVFAESLAPSAGPFAGAGPGTVSPTSSGDGSSSPLRRARSYSLLRIARAASVASPHEDDAATMSPFGRAAAAQQLAGSEEALPRGRLGRARTLDDLGIGLLTPDAASGAQTGSAGGAAGAAGDGQPTFDNMPLHSTPAAAAAAARAASGREADRGTLESAPAAGGAAPGRLPLAARPQSARSDDGQGVANDSAGGATGSTRKLSVDNAELRRGAARQGVGAAHTESGSDATDLSDAAGVVNAASGLARGRGDQSTPQSSTSVRRRGKGGRRRSLVEGLALTAIKRATEAADSASVTGPEQSPSRMSSADLADRMRDTLFPSSRRGQARSSVASGSLPDGGVGHVSEMSVRRGGGGGGGGGDAGGRGVAGGGASQSPDRRLDRRAGGVGVSQTGSPGHSPSRPVGGTVKLAGIFEPSLPELEADAGLDDVGVGGGGDDDDYDDEGAEFVYGDESFVEGGEGGEGQSAGRRGAAAGRRSEQGALDAAGALRWVQQLESFVAEVQALEALIAARHAQREAAASQPESGGSSVANATDRDASDGGEEEQEEEEEEGERAARATRAGRDGPRKSDRARGEAVAGGGGRIAGAAAGGGAAAARAKRAAAGPTTASAGPRRAAARTATWKHR</sequence>
<feature type="compositionally biased region" description="Low complexity" evidence="2">
    <location>
        <begin position="938"/>
        <end position="955"/>
    </location>
</feature>
<feature type="region of interest" description="Disordered" evidence="2">
    <location>
        <begin position="886"/>
        <end position="1185"/>
    </location>
</feature>
<feature type="compositionally biased region" description="Polar residues" evidence="2">
    <location>
        <begin position="1299"/>
        <end position="1309"/>
    </location>
</feature>
<organism evidence="3 4">
    <name type="scientific">Cafeteria roenbergensis</name>
    <name type="common">Marine flagellate</name>
    <dbReference type="NCBI Taxonomy" id="33653"/>
    <lineage>
        <taxon>Eukaryota</taxon>
        <taxon>Sar</taxon>
        <taxon>Stramenopiles</taxon>
        <taxon>Bigyra</taxon>
        <taxon>Opalozoa</taxon>
        <taxon>Bicosoecida</taxon>
        <taxon>Cafeteriaceae</taxon>
        <taxon>Cafeteria</taxon>
    </lineage>
</organism>
<comment type="caution">
    <text evidence="3">The sequence shown here is derived from an EMBL/GenBank/DDBJ whole genome shotgun (WGS) entry which is preliminary data.</text>
</comment>